<reference evidence="1 2" key="1">
    <citation type="submission" date="2013-04" db="EMBL/GenBank/DDBJ databases">
        <title>Genome sequence of Chlamydia psittaci 99DC5.</title>
        <authorList>
            <person name="Huot-Creasy H."/>
            <person name="McCracken C.L."/>
            <person name="Humphries M."/>
            <person name="Sachse K."/>
            <person name="Laroucau K."/>
            <person name="Bavoil P."/>
            <person name="Myers G.S."/>
        </authorList>
    </citation>
    <scope>NUCLEOTIDE SEQUENCE [LARGE SCALE GENOMIC DNA]</scope>
    <source>
        <strain evidence="1 2">99DC5</strain>
    </source>
</reference>
<name>A0ABN0MQF6_CHLPS</name>
<keyword evidence="2" id="KW-1185">Reference proteome</keyword>
<organism evidence="1 2">
    <name type="scientific">Chlamydia psittaci 99DC5</name>
    <dbReference type="NCBI Taxonomy" id="1112251"/>
    <lineage>
        <taxon>Bacteria</taxon>
        <taxon>Pseudomonadati</taxon>
        <taxon>Chlamydiota</taxon>
        <taxon>Chlamydiia</taxon>
        <taxon>Chlamydiales</taxon>
        <taxon>Chlamydiaceae</taxon>
        <taxon>Chlamydia/Chlamydophila group</taxon>
        <taxon>Chlamydia</taxon>
    </lineage>
</organism>
<accession>A0ABN0MQF6</accession>
<evidence type="ECO:0000313" key="1">
    <source>
        <dbReference type="EMBL" id="EPJ28621.1"/>
    </source>
</evidence>
<gene>
    <name evidence="1" type="ORF">CP99DC5_0183</name>
</gene>
<comment type="caution">
    <text evidence="1">The sequence shown here is derived from an EMBL/GenBank/DDBJ whole genome shotgun (WGS) entry which is preliminary data.</text>
</comment>
<dbReference type="Proteomes" id="UP000014627">
    <property type="component" value="Unassembled WGS sequence"/>
</dbReference>
<evidence type="ECO:0000313" key="2">
    <source>
        <dbReference type="Proteomes" id="UP000014627"/>
    </source>
</evidence>
<proteinExistence type="predicted"/>
<protein>
    <submittedName>
        <fullName evidence="1">Uncharacterized protein</fullName>
    </submittedName>
</protein>
<sequence length="46" mass="5131">MEVLNFPVAYVMKYIKHAVFILVEDIKIAPYIAVGEYCALVAVSKA</sequence>
<dbReference type="EMBL" id="ATLC01000044">
    <property type="protein sequence ID" value="EPJ28621.1"/>
    <property type="molecule type" value="Genomic_DNA"/>
</dbReference>